<organism evidence="2 3">
    <name type="scientific">Lawsonibacter faecis</name>
    <dbReference type="NCBI Taxonomy" id="2763052"/>
    <lineage>
        <taxon>Bacteria</taxon>
        <taxon>Bacillati</taxon>
        <taxon>Bacillota</taxon>
        <taxon>Clostridia</taxon>
        <taxon>Eubacteriales</taxon>
        <taxon>Oscillospiraceae</taxon>
        <taxon>Lawsonibacter</taxon>
    </lineage>
</organism>
<evidence type="ECO:0000313" key="3">
    <source>
        <dbReference type="Proteomes" id="UP000607645"/>
    </source>
</evidence>
<dbReference type="RefSeq" id="WP_155149322.1">
    <property type="nucleotide sequence ID" value="NZ_JACOPQ010000002.1"/>
</dbReference>
<proteinExistence type="predicted"/>
<evidence type="ECO:0000256" key="1">
    <source>
        <dbReference type="SAM" id="MobiDB-lite"/>
    </source>
</evidence>
<reference evidence="2" key="1">
    <citation type="submission" date="2020-08" db="EMBL/GenBank/DDBJ databases">
        <title>Genome public.</title>
        <authorList>
            <person name="Liu C."/>
            <person name="Sun Q."/>
        </authorList>
    </citation>
    <scope>NUCLEOTIDE SEQUENCE</scope>
    <source>
        <strain evidence="2">NSJ-52</strain>
    </source>
</reference>
<evidence type="ECO:0000313" key="2">
    <source>
        <dbReference type="EMBL" id="MBC5736130.1"/>
    </source>
</evidence>
<comment type="caution">
    <text evidence="2">The sequence shown here is derived from an EMBL/GenBank/DDBJ whole genome shotgun (WGS) entry which is preliminary data.</text>
</comment>
<keyword evidence="3" id="KW-1185">Reference proteome</keyword>
<feature type="region of interest" description="Disordered" evidence="1">
    <location>
        <begin position="1"/>
        <end position="23"/>
    </location>
</feature>
<sequence>MSLNPYPLRDAQDAGPAARDADGAEIWRGETTFRWEGREVCRETFVAAVERLLREDPCQVALEMGLDMTRYD</sequence>
<accession>A0A8J6MBZ1</accession>
<dbReference type="AlphaFoldDB" id="A0A8J6MBZ1"/>
<protein>
    <submittedName>
        <fullName evidence="2">Uncharacterized protein</fullName>
    </submittedName>
</protein>
<dbReference type="EMBL" id="JACOPQ010000002">
    <property type="protein sequence ID" value="MBC5736130.1"/>
    <property type="molecule type" value="Genomic_DNA"/>
</dbReference>
<dbReference type="Proteomes" id="UP000607645">
    <property type="component" value="Unassembled WGS sequence"/>
</dbReference>
<gene>
    <name evidence="2" type="ORF">H8S62_03785</name>
</gene>
<name>A0A8J6MBZ1_9FIRM</name>